<keyword evidence="1" id="KW-0805">Transcription regulation</keyword>
<evidence type="ECO:0000256" key="4">
    <source>
        <dbReference type="SAM" id="MobiDB-lite"/>
    </source>
</evidence>
<dbReference type="EMBL" id="CP038267">
    <property type="protein sequence ID" value="QBR94552.1"/>
    <property type="molecule type" value="Genomic_DNA"/>
</dbReference>
<gene>
    <name evidence="6" type="ORF">EXE57_16150</name>
</gene>
<dbReference type="InterPro" id="IPR010982">
    <property type="entry name" value="Lambda_DNA-bd_dom_sf"/>
</dbReference>
<dbReference type="GO" id="GO:0000976">
    <property type="term" value="F:transcription cis-regulatory region binding"/>
    <property type="evidence" value="ECO:0007669"/>
    <property type="project" value="TreeGrafter"/>
</dbReference>
<evidence type="ECO:0000256" key="2">
    <source>
        <dbReference type="ARBA" id="ARBA00023125"/>
    </source>
</evidence>
<dbReference type="Gene3D" id="1.10.260.40">
    <property type="entry name" value="lambda repressor-like DNA-binding domains"/>
    <property type="match status" value="1"/>
</dbReference>
<dbReference type="SMART" id="SM00354">
    <property type="entry name" value="HTH_LACI"/>
    <property type="match status" value="1"/>
</dbReference>
<evidence type="ECO:0000256" key="3">
    <source>
        <dbReference type="ARBA" id="ARBA00023163"/>
    </source>
</evidence>
<proteinExistence type="predicted"/>
<evidence type="ECO:0000313" key="7">
    <source>
        <dbReference type="Proteomes" id="UP000294894"/>
    </source>
</evidence>
<dbReference type="PANTHER" id="PTHR30146:SF153">
    <property type="entry name" value="LACTOSE OPERON REPRESSOR"/>
    <property type="match status" value="1"/>
</dbReference>
<dbReference type="AlphaFoldDB" id="A0A4V1BEG6"/>
<evidence type="ECO:0000256" key="1">
    <source>
        <dbReference type="ARBA" id="ARBA00023015"/>
    </source>
</evidence>
<keyword evidence="3" id="KW-0804">Transcription</keyword>
<accession>A0A4V1BEG6</accession>
<feature type="region of interest" description="Disordered" evidence="4">
    <location>
        <begin position="326"/>
        <end position="347"/>
    </location>
</feature>
<dbReference type="CDD" id="cd01392">
    <property type="entry name" value="HTH_LacI"/>
    <property type="match status" value="1"/>
</dbReference>
<reference evidence="6 7" key="1">
    <citation type="submission" date="2019-03" db="EMBL/GenBank/DDBJ databases">
        <title>Three New Species of Nocardioides, Nocardioides euryhalodurans sp. nov., Nocardioides seonyuensis sp. nov. and Nocardioides eburneoflavus sp. nov., Iolated from Soil.</title>
        <authorList>
            <person name="Roh S.G."/>
            <person name="Lee C."/>
            <person name="Kim M.-K."/>
            <person name="Kim S.B."/>
        </authorList>
    </citation>
    <scope>NUCLEOTIDE SEQUENCE [LARGE SCALE GENOMIC DNA]</scope>
    <source>
        <strain evidence="6 7">MMS17-SY117</strain>
    </source>
</reference>
<dbReference type="InterPro" id="IPR028082">
    <property type="entry name" value="Peripla_BP_I"/>
</dbReference>
<dbReference type="Pfam" id="PF13377">
    <property type="entry name" value="Peripla_BP_3"/>
    <property type="match status" value="1"/>
</dbReference>
<dbReference type="CDD" id="cd06267">
    <property type="entry name" value="PBP1_LacI_sugar_binding-like"/>
    <property type="match status" value="1"/>
</dbReference>
<dbReference type="Gene3D" id="3.40.50.2300">
    <property type="match status" value="2"/>
</dbReference>
<dbReference type="Pfam" id="PF00356">
    <property type="entry name" value="LacI"/>
    <property type="match status" value="1"/>
</dbReference>
<dbReference type="PANTHER" id="PTHR30146">
    <property type="entry name" value="LACI-RELATED TRANSCRIPTIONAL REPRESSOR"/>
    <property type="match status" value="1"/>
</dbReference>
<dbReference type="PROSITE" id="PS50932">
    <property type="entry name" value="HTH_LACI_2"/>
    <property type="match status" value="1"/>
</dbReference>
<dbReference type="InterPro" id="IPR000843">
    <property type="entry name" value="HTH_LacI"/>
</dbReference>
<organism evidence="6 7">
    <name type="scientific">Nocardioides euryhalodurans</name>
    <dbReference type="NCBI Taxonomy" id="2518370"/>
    <lineage>
        <taxon>Bacteria</taxon>
        <taxon>Bacillati</taxon>
        <taxon>Actinomycetota</taxon>
        <taxon>Actinomycetes</taxon>
        <taxon>Propionibacteriales</taxon>
        <taxon>Nocardioidaceae</taxon>
        <taxon>Nocardioides</taxon>
    </lineage>
</organism>
<keyword evidence="7" id="KW-1185">Reference proteome</keyword>
<dbReference type="GO" id="GO:0003700">
    <property type="term" value="F:DNA-binding transcription factor activity"/>
    <property type="evidence" value="ECO:0007669"/>
    <property type="project" value="TreeGrafter"/>
</dbReference>
<sequence length="347" mass="37034">MADVAARAGVSIATVSRALRDVPGVSEPTRARIRELAAELSYVVSPQASSLSRRETGRVAVVVPRIDVWFYSAMLAGIEEVLRGAELDVLVYQVDGEAQRSRFFHELPARRKVDAVVLIALPVLAEEEQRLDLLGVQVIVAGGQLRDYPHVRVDDHAVALLAVRHLLDLGHRRIGMIRTHDTEGTRWSSDVERSRGYHEALASAGIGPDPELVVTRPFGVNAGAEGVDELLSLPEPPTAVFAYSDEIAIGALHGLLARGLRAPDDLSVVGVDGHPLAAPFGLTTVEQGVGQQARHAAAMVTHVVRGEPIEEPTVVLRPTLVVRSSTGPLRTRRAASASPAGGPSGSR</sequence>
<dbReference type="SUPFAM" id="SSF53822">
    <property type="entry name" value="Periplasmic binding protein-like I"/>
    <property type="match status" value="1"/>
</dbReference>
<dbReference type="InterPro" id="IPR046335">
    <property type="entry name" value="LacI/GalR-like_sensor"/>
</dbReference>
<evidence type="ECO:0000259" key="5">
    <source>
        <dbReference type="PROSITE" id="PS50932"/>
    </source>
</evidence>
<keyword evidence="2" id="KW-0238">DNA-binding</keyword>
<name>A0A4V1BEG6_9ACTN</name>
<evidence type="ECO:0000313" key="6">
    <source>
        <dbReference type="EMBL" id="QBR94552.1"/>
    </source>
</evidence>
<protein>
    <submittedName>
        <fullName evidence="6">LacI family transcriptional regulator</fullName>
    </submittedName>
</protein>
<dbReference type="Proteomes" id="UP000294894">
    <property type="component" value="Chromosome"/>
</dbReference>
<feature type="domain" description="HTH lacI-type" evidence="5">
    <location>
        <begin position="1"/>
        <end position="53"/>
    </location>
</feature>
<dbReference type="OrthoDB" id="2854648at2"/>
<dbReference type="PROSITE" id="PS00356">
    <property type="entry name" value="HTH_LACI_1"/>
    <property type="match status" value="1"/>
</dbReference>
<dbReference type="KEGG" id="noy:EXE57_16150"/>
<dbReference type="SUPFAM" id="SSF47413">
    <property type="entry name" value="lambda repressor-like DNA-binding domains"/>
    <property type="match status" value="1"/>
</dbReference>